<sequence>MASLAPIFHDHYLPRFKHHSHSNNNSFLCSNPYSFSYPYCCSSSASFNWKNFVIVSAGINSFWRNRSLRAQVMSSTERSVLSPSWLLDMEDKPEHLLVLVHGILASPSDWTYAQAELKKQLGRNFVIYGIAFCPNCLMSYFLAFA</sequence>
<accession>A0A1U7VCC3</accession>
<name>A0A1U7VCC3_NICSY</name>
<proteinExistence type="predicted"/>
<keyword evidence="1" id="KW-0812">Transmembrane</keyword>
<dbReference type="Pfam" id="PF05057">
    <property type="entry name" value="DUF676"/>
    <property type="match status" value="1"/>
</dbReference>
<feature type="transmembrane region" description="Helical" evidence="1">
    <location>
        <begin position="125"/>
        <end position="143"/>
    </location>
</feature>
<gene>
    <name evidence="4" type="primary">LOC104217194</name>
</gene>
<organism evidence="3 4">
    <name type="scientific">Nicotiana sylvestris</name>
    <name type="common">Wood tobacco</name>
    <name type="synonym">South American tobacco</name>
    <dbReference type="NCBI Taxonomy" id="4096"/>
    <lineage>
        <taxon>Eukaryota</taxon>
        <taxon>Viridiplantae</taxon>
        <taxon>Streptophyta</taxon>
        <taxon>Embryophyta</taxon>
        <taxon>Tracheophyta</taxon>
        <taxon>Spermatophyta</taxon>
        <taxon>Magnoliopsida</taxon>
        <taxon>eudicotyledons</taxon>
        <taxon>Gunneridae</taxon>
        <taxon>Pentapetalae</taxon>
        <taxon>asterids</taxon>
        <taxon>lamiids</taxon>
        <taxon>Solanales</taxon>
        <taxon>Solanaceae</taxon>
        <taxon>Nicotianoideae</taxon>
        <taxon>Nicotianeae</taxon>
        <taxon>Nicotiana</taxon>
    </lineage>
</organism>
<dbReference type="Proteomes" id="UP000189701">
    <property type="component" value="Unplaced"/>
</dbReference>
<evidence type="ECO:0000256" key="1">
    <source>
        <dbReference type="SAM" id="Phobius"/>
    </source>
</evidence>
<evidence type="ECO:0000259" key="2">
    <source>
        <dbReference type="Pfam" id="PF05057"/>
    </source>
</evidence>
<evidence type="ECO:0000313" key="4">
    <source>
        <dbReference type="RefSeq" id="XP_009765672.1"/>
    </source>
</evidence>
<feature type="domain" description="DUF676" evidence="2">
    <location>
        <begin position="91"/>
        <end position="128"/>
    </location>
</feature>
<keyword evidence="1" id="KW-1133">Transmembrane helix</keyword>
<keyword evidence="1" id="KW-0472">Membrane</keyword>
<keyword evidence="3" id="KW-1185">Reference proteome</keyword>
<dbReference type="STRING" id="4096.A0A1U7VCC3"/>
<reference evidence="4" key="2">
    <citation type="submission" date="2025-08" db="UniProtKB">
        <authorList>
            <consortium name="RefSeq"/>
        </authorList>
    </citation>
    <scope>IDENTIFICATION</scope>
    <source>
        <tissue evidence="4">Leaf</tissue>
    </source>
</reference>
<protein>
    <submittedName>
        <fullName evidence="4">Uncharacterized protein LOC104217194 isoform X1</fullName>
    </submittedName>
</protein>
<evidence type="ECO:0000313" key="3">
    <source>
        <dbReference type="Proteomes" id="UP000189701"/>
    </source>
</evidence>
<dbReference type="InterPro" id="IPR007751">
    <property type="entry name" value="DUF676_lipase-like"/>
</dbReference>
<dbReference type="AlphaFoldDB" id="A0A1U7VCC3"/>
<reference evidence="3" key="1">
    <citation type="journal article" date="2013" name="Genome Biol.">
        <title>Reference genomes and transcriptomes of Nicotiana sylvestris and Nicotiana tomentosiformis.</title>
        <authorList>
            <person name="Sierro N."/>
            <person name="Battey J.N."/>
            <person name="Ouadi S."/>
            <person name="Bovet L."/>
            <person name="Goepfert S."/>
            <person name="Bakaher N."/>
            <person name="Peitsch M.C."/>
            <person name="Ivanov N.V."/>
        </authorList>
    </citation>
    <scope>NUCLEOTIDE SEQUENCE [LARGE SCALE GENOMIC DNA]</scope>
</reference>
<dbReference type="RefSeq" id="XP_009765672.1">
    <property type="nucleotide sequence ID" value="XM_009767370.1"/>
</dbReference>